<keyword evidence="3" id="KW-1185">Reference proteome</keyword>
<feature type="transmembrane region" description="Helical" evidence="1">
    <location>
        <begin position="134"/>
        <end position="152"/>
    </location>
</feature>
<dbReference type="OrthoDB" id="9834973at2"/>
<dbReference type="EMBL" id="CP031165">
    <property type="protein sequence ID" value="AXV07482.1"/>
    <property type="molecule type" value="Genomic_DNA"/>
</dbReference>
<keyword evidence="1" id="KW-0812">Transmembrane</keyword>
<organism evidence="2 3">
    <name type="scientific">Euzebya pacifica</name>
    <dbReference type="NCBI Taxonomy" id="1608957"/>
    <lineage>
        <taxon>Bacteria</taxon>
        <taxon>Bacillati</taxon>
        <taxon>Actinomycetota</taxon>
        <taxon>Nitriliruptoria</taxon>
        <taxon>Euzebyales</taxon>
    </lineage>
</organism>
<feature type="transmembrane region" description="Helical" evidence="1">
    <location>
        <begin position="110"/>
        <end position="128"/>
    </location>
</feature>
<proteinExistence type="predicted"/>
<sequence length="158" mass="17109">MESPQREGIALTSFDRATADAVVAVLSRAGIPAWQDAEPDEYGDTVVRVPDGQRNAAMREMGSRMEEIADEIAAAPAPRASIGRADGPVHRDPDDVHDGPPLVMQRFRDLRVLIVVVLAPLLAVTIAGPFLPRSLRVVAFVVIVAAVGAVIWQRRRSR</sequence>
<evidence type="ECO:0000313" key="2">
    <source>
        <dbReference type="EMBL" id="AXV07482.1"/>
    </source>
</evidence>
<keyword evidence="1" id="KW-1133">Transmembrane helix</keyword>
<name>A0A346XZ35_9ACTN</name>
<dbReference type="KEGG" id="euz:DVS28_a2803"/>
<accession>A0A346XZ35</accession>
<evidence type="ECO:0000313" key="3">
    <source>
        <dbReference type="Proteomes" id="UP000264006"/>
    </source>
</evidence>
<keyword evidence="1" id="KW-0472">Membrane</keyword>
<evidence type="ECO:0000256" key="1">
    <source>
        <dbReference type="SAM" id="Phobius"/>
    </source>
</evidence>
<dbReference type="Proteomes" id="UP000264006">
    <property type="component" value="Chromosome"/>
</dbReference>
<reference evidence="2 3" key="1">
    <citation type="submission" date="2018-09" db="EMBL/GenBank/DDBJ databases">
        <title>Complete genome sequence of Euzebya sp. DY32-46 isolated from seawater of Pacific Ocean.</title>
        <authorList>
            <person name="Xu L."/>
            <person name="Wu Y.-H."/>
            <person name="Xu X.-W."/>
        </authorList>
    </citation>
    <scope>NUCLEOTIDE SEQUENCE [LARGE SCALE GENOMIC DNA]</scope>
    <source>
        <strain evidence="2 3">DY32-46</strain>
    </source>
</reference>
<protein>
    <submittedName>
        <fullName evidence="2">Uncharacterized protein</fullName>
    </submittedName>
</protein>
<dbReference type="RefSeq" id="WP_114591965.1">
    <property type="nucleotide sequence ID" value="NZ_CAXIBR010000267.1"/>
</dbReference>
<gene>
    <name evidence="2" type="ORF">DVS28_a2803</name>
</gene>
<dbReference type="AlphaFoldDB" id="A0A346XZ35"/>